<accession>S5DNF3</accession>
<organism evidence="2">
    <name type="scientific">Candidatus Actinomarina minuta</name>
    <dbReference type="NCBI Taxonomy" id="1389454"/>
    <lineage>
        <taxon>Bacteria</taxon>
        <taxon>Bacillati</taxon>
        <taxon>Actinomycetota</taxon>
        <taxon>Actinomycetes</taxon>
        <taxon>Candidatus Actinomarinidae</taxon>
        <taxon>Candidatus Actinomarinales</taxon>
        <taxon>Candidatus Actinomarineae</taxon>
        <taxon>Candidatus Actinomarinaceae</taxon>
        <taxon>Candidatus Actinomarina</taxon>
    </lineage>
</organism>
<evidence type="ECO:0000256" key="1">
    <source>
        <dbReference type="SAM" id="Phobius"/>
    </source>
</evidence>
<dbReference type="AlphaFoldDB" id="S5DNF3"/>
<feature type="transmembrane region" description="Helical" evidence="1">
    <location>
        <begin position="12"/>
        <end position="31"/>
    </location>
</feature>
<evidence type="ECO:0000313" key="2">
    <source>
        <dbReference type="EMBL" id="AGQ18998.1"/>
    </source>
</evidence>
<protein>
    <submittedName>
        <fullName evidence="2">MedDCM-OCT-S30-C42-cds13</fullName>
    </submittedName>
</protein>
<keyword evidence="1" id="KW-1133">Transmembrane helix</keyword>
<proteinExistence type="predicted"/>
<name>S5DNF3_9ACTN</name>
<sequence>MNSQSPIYSFKFTISWIIVYSLIVFVLIQLINIFISLYVGLWILNLIIELTERLFLRFGKRLVTVEE</sequence>
<dbReference type="EMBL" id="KC811119">
    <property type="protein sequence ID" value="AGQ18998.1"/>
    <property type="molecule type" value="Genomic_DNA"/>
</dbReference>
<feature type="transmembrane region" description="Helical" evidence="1">
    <location>
        <begin position="37"/>
        <end position="56"/>
    </location>
</feature>
<keyword evidence="1" id="KW-0472">Membrane</keyword>
<reference evidence="2" key="1">
    <citation type="journal article" date="2013" name="Sci. Rep.">
        <title>Metagenomics uncovers a new group of low GC and ultra-small marine Actinobacteria.</title>
        <authorList>
            <person name="Ghai R."/>
            <person name="Mizuno C.M."/>
            <person name="Picazo A."/>
            <person name="Camacho A."/>
            <person name="Rodriguez-Valera F."/>
        </authorList>
    </citation>
    <scope>NUCLEOTIDE SEQUENCE</scope>
</reference>
<keyword evidence="1" id="KW-0812">Transmembrane</keyword>